<evidence type="ECO:0000313" key="1">
    <source>
        <dbReference type="EMBL" id="PNV72638.1"/>
    </source>
</evidence>
<keyword evidence="2" id="KW-1185">Reference proteome</keyword>
<reference evidence="1" key="1">
    <citation type="submission" date="2018-01" db="EMBL/GenBank/DDBJ databases">
        <title>Genomic characterization of Leptospira inadai serogroup Lyme isolated from captured rat in Brazil and comparative analysis with human reference strain.</title>
        <authorList>
            <person name="Moreno L.Z."/>
            <person name="Loureiro A.P."/>
            <person name="Miraglia F."/>
            <person name="Kremer F.S."/>
            <person name="Eslabao M.R."/>
            <person name="Dellagostin O.A."/>
            <person name="Lilenbaum W."/>
            <person name="Moreno A.M."/>
        </authorList>
    </citation>
    <scope>NUCLEOTIDE SEQUENCE [LARGE SCALE GENOMIC DNA]</scope>
    <source>
        <strain evidence="1">M34/99</strain>
    </source>
</reference>
<evidence type="ECO:0000313" key="2">
    <source>
        <dbReference type="Proteomes" id="UP000094669"/>
    </source>
</evidence>
<sequence length="839" mass="93330">MPFSVYPYYVDSNYSTVYLYDDADRITGDFMNAFPELDGVGGMSAAYIKTNLIQKIAAKFVPSYFIQIALNYYKNTQNIDDLPATDDATKLNLPAFNPEANPCKLTIASVGPNLSELEAAQLEYIFSFTDRLMNFFLFEFSSDDEPIMYGAADNQILGNLTILNLESAYALVQLPNREIVNFKERLAGYVNFTNPKDLVFGNQIYTNLFSSGIDQGTWYPIAGNEGIAKYNIKNLVTPKNQGEVAQGLFLLRWLDGTIKEYDALLATALTIKKSSGLDPVKIDALSLKATTVGALTKSVPASLANKTPYYWVDQAGVLAAILGRFIPSLGGGGVGGRGRADNVNENVILWSGNSFIAYAIGLPIEAKDKSAIVSTKADRVFKTNTPSSTYEPAAWLSKDAEAMLYGIIKNKTVPPIKKSSNQFPPIFYFKRFKGADVKRKNKPLAGYDPPRVFETPIKNFKYIGKQLLTRKKMKGSEDAKHASGVKLSHRQSMERENAGTVMGKFLFNKKFKKDQSGDTFKTGYDAYFTQNNPGDSGSSLPATDLTNYLAQKDTVLKTEILDKYQEATPYFKNLPVPKGGSQALRVITDQEWCHLYGHGDGGPDIPQNFVSGSKHCNTEQLAIETGQRKRKIEGLTAKITAYMLPAQTVWYTGADSDDAPADRGDVKKPLANFKEFPLPTAHMMRYKVYHGGKKVFDHWYDAQSQSFDYNEFLILEEFVDWKVSLLDPLAKYEYNASLISRFLDRLFRDCAKTVPPIDCTAADFAPFKAFPPGYKDAKQKKKKDPGAVRTFVTAGTGKPVYDKFKFDDESGIILGDQIQNQIPEPIKTTFAKLIKVLQS</sequence>
<dbReference type="EMBL" id="MCRM02000029">
    <property type="protein sequence ID" value="PNV72638.1"/>
    <property type="molecule type" value="Genomic_DNA"/>
</dbReference>
<dbReference type="RefSeq" id="WP_020988075.1">
    <property type="nucleotide sequence ID" value="NZ_MCRM02000029.1"/>
</dbReference>
<name>A0ABX4YEB5_9LEPT</name>
<organism evidence="1 2">
    <name type="scientific">Leptospira inadai serovar Lyme</name>
    <dbReference type="NCBI Taxonomy" id="293084"/>
    <lineage>
        <taxon>Bacteria</taxon>
        <taxon>Pseudomonadati</taxon>
        <taxon>Spirochaetota</taxon>
        <taxon>Spirochaetia</taxon>
        <taxon>Leptospirales</taxon>
        <taxon>Leptospiraceae</taxon>
        <taxon>Leptospira</taxon>
    </lineage>
</organism>
<gene>
    <name evidence="1" type="ORF">BES34_018945</name>
</gene>
<accession>A0ABX4YEB5</accession>
<comment type="caution">
    <text evidence="1">The sequence shown here is derived from an EMBL/GenBank/DDBJ whole genome shotgun (WGS) entry which is preliminary data.</text>
</comment>
<dbReference type="Proteomes" id="UP000094669">
    <property type="component" value="Unassembled WGS sequence"/>
</dbReference>
<protein>
    <submittedName>
        <fullName evidence="1">Uncharacterized protein</fullName>
    </submittedName>
</protein>
<proteinExistence type="predicted"/>